<protein>
    <recommendedName>
        <fullName evidence="3">Nucleotidyltransferase domain-containing protein</fullName>
    </recommendedName>
</protein>
<reference evidence="2" key="1">
    <citation type="submission" date="2016-10" db="EMBL/GenBank/DDBJ databases">
        <authorList>
            <person name="Varghese N."/>
            <person name="Submissions S."/>
        </authorList>
    </citation>
    <scope>NUCLEOTIDE SEQUENCE [LARGE SCALE GENOMIC DNA]</scope>
    <source>
        <strain evidence="2">CGMCC 4.2126</strain>
    </source>
</reference>
<proteinExistence type="predicted"/>
<dbReference type="AlphaFoldDB" id="A0A1I4D822"/>
<keyword evidence="2" id="KW-1185">Reference proteome</keyword>
<dbReference type="EMBL" id="FOQY01000039">
    <property type="protein sequence ID" value="SFK88999.1"/>
    <property type="molecule type" value="Genomic_DNA"/>
</dbReference>
<dbReference type="GeneID" id="96302844"/>
<organism evidence="1 2">
    <name type="scientific">Streptosporangium canum</name>
    <dbReference type="NCBI Taxonomy" id="324952"/>
    <lineage>
        <taxon>Bacteria</taxon>
        <taxon>Bacillati</taxon>
        <taxon>Actinomycetota</taxon>
        <taxon>Actinomycetes</taxon>
        <taxon>Streptosporangiales</taxon>
        <taxon>Streptosporangiaceae</taxon>
        <taxon>Streptosporangium</taxon>
    </lineage>
</organism>
<gene>
    <name evidence="1" type="ORF">SAMN05216275_13971</name>
</gene>
<evidence type="ECO:0000313" key="2">
    <source>
        <dbReference type="Proteomes" id="UP000199111"/>
    </source>
</evidence>
<evidence type="ECO:0000313" key="1">
    <source>
        <dbReference type="EMBL" id="SFK88999.1"/>
    </source>
</evidence>
<name>A0A1I4D822_9ACTN</name>
<sequence>MKVGEARAVAARWVAGHRVPGFAGAYVSGSVAWRPVDAELPVTSDVDLMIMVSGEVPPKLGKFRHEGLLLEVSYAPLQSAEEALASPALAPGLSRGVLVADPDGSLAALHAAVARDFARPYWVRARCAALEGRIEALTRFDVGRPLAERVLSWVFPASLPTLVVLTAAGVNPTVRRRYVAAREILTRYGEAGFYEELLDWLGCAHLSRSRVAAHLERLTDVYDRVPYDLARPYGSDLTPEARQISIDGTRELIEQGLHREATWWIVVTFARCLTFAPHGTAALQELLDDLGVGTPATMRQRAERVAAGLPRLRRVREALMDRRGTDPTSRTDAT</sequence>
<evidence type="ECO:0008006" key="3">
    <source>
        <dbReference type="Google" id="ProtNLM"/>
    </source>
</evidence>
<dbReference type="Proteomes" id="UP000199111">
    <property type="component" value="Unassembled WGS sequence"/>
</dbReference>
<accession>A0A1I4D822</accession>
<dbReference type="RefSeq" id="WP_093891367.1">
    <property type="nucleotide sequence ID" value="NZ_FOQY01000039.1"/>
</dbReference>